<dbReference type="Proteomes" id="UP000016567">
    <property type="component" value="Unassembled WGS sequence"/>
</dbReference>
<gene>
    <name evidence="2" type="ORF">VAZ01S_039_00410</name>
</gene>
<reference evidence="2 3" key="1">
    <citation type="submission" date="2013-09" db="EMBL/GenBank/DDBJ databases">
        <title>Whole genome shotgun sequence of Vibrio azureus NBRC 104587.</title>
        <authorList>
            <person name="Isaki S."/>
            <person name="Hosoyama A."/>
            <person name="Numata M."/>
            <person name="Hashimoto M."/>
            <person name="Hosoyama Y."/>
            <person name="Tsuchikane K."/>
            <person name="Noguchi M."/>
            <person name="Hirakata S."/>
            <person name="Ichikawa N."/>
            <person name="Ohji S."/>
            <person name="Yamazoe A."/>
            <person name="Fujita N."/>
        </authorList>
    </citation>
    <scope>NUCLEOTIDE SEQUENCE [LARGE SCALE GENOMIC DNA]</scope>
    <source>
        <strain evidence="2 3">NBRC 104587</strain>
    </source>
</reference>
<dbReference type="STRING" id="1219077.VAZ01S_039_00410"/>
<keyword evidence="1" id="KW-0472">Membrane</keyword>
<evidence type="ECO:0008006" key="4">
    <source>
        <dbReference type="Google" id="ProtNLM"/>
    </source>
</evidence>
<name>U3A8E5_9VIBR</name>
<evidence type="ECO:0000256" key="1">
    <source>
        <dbReference type="SAM" id="Phobius"/>
    </source>
</evidence>
<dbReference type="EMBL" id="BATL01000039">
    <property type="protein sequence ID" value="GAD76216.1"/>
    <property type="molecule type" value="Genomic_DNA"/>
</dbReference>
<dbReference type="OrthoDB" id="5876423at2"/>
<keyword evidence="1" id="KW-0812">Transmembrane</keyword>
<keyword evidence="3" id="KW-1185">Reference proteome</keyword>
<accession>U3A8E5</accession>
<protein>
    <recommendedName>
        <fullName evidence="4">Type II secretion system protein</fullName>
    </recommendedName>
</protein>
<proteinExistence type="predicted"/>
<feature type="transmembrane region" description="Helical" evidence="1">
    <location>
        <begin position="21"/>
        <end position="40"/>
    </location>
</feature>
<sequence>MSARLPTRSASLQRGSALIETILALSLILALVGISLPFLLDQRADEEAQAYGRHIRGLIERIHQYQYYKITELGIEPSSKNSWPQSLSRLMTDYRNQYWNSCSTAQERNGDCVRPDYVPWSNARVTTKFRTAKNQSHLVLRFPLSSLARDPKSYHRWAKVLIGLPGAKRVGHDIEITLRQATLAMMYENILMRDGNVELKSDWDVGGNHAISNVRDVTIKNSDGTTTSVVEGLVNLHSVKPWDTVPMPSCPRGLRPDITLSIGQIDIKYPYVLTGSVKPYVYRVDNRYKRWTVSIDAYVTHVERQTYHRLSRGEIVAITRCKK</sequence>
<dbReference type="eggNOG" id="COG4969">
    <property type="taxonomic scope" value="Bacteria"/>
</dbReference>
<comment type="caution">
    <text evidence="2">The sequence shown here is derived from an EMBL/GenBank/DDBJ whole genome shotgun (WGS) entry which is preliminary data.</text>
</comment>
<dbReference type="RefSeq" id="WP_021709966.1">
    <property type="nucleotide sequence ID" value="NZ_BAOB01000300.1"/>
</dbReference>
<evidence type="ECO:0000313" key="2">
    <source>
        <dbReference type="EMBL" id="GAD76216.1"/>
    </source>
</evidence>
<dbReference type="AlphaFoldDB" id="U3A8E5"/>
<keyword evidence="1" id="KW-1133">Transmembrane helix</keyword>
<evidence type="ECO:0000313" key="3">
    <source>
        <dbReference type="Proteomes" id="UP000016567"/>
    </source>
</evidence>
<organism evidence="2 3">
    <name type="scientific">Vibrio azureus NBRC 104587</name>
    <dbReference type="NCBI Taxonomy" id="1219077"/>
    <lineage>
        <taxon>Bacteria</taxon>
        <taxon>Pseudomonadati</taxon>
        <taxon>Pseudomonadota</taxon>
        <taxon>Gammaproteobacteria</taxon>
        <taxon>Vibrionales</taxon>
        <taxon>Vibrionaceae</taxon>
        <taxon>Vibrio</taxon>
    </lineage>
</organism>